<feature type="transmembrane region" description="Helical" evidence="5">
    <location>
        <begin position="20"/>
        <end position="41"/>
    </location>
</feature>
<gene>
    <name evidence="7" type="primary">yadH_4</name>
    <name evidence="7" type="ORF">MAMMFC1_01529</name>
</gene>
<evidence type="ECO:0000313" key="8">
    <source>
        <dbReference type="Proteomes" id="UP000276437"/>
    </source>
</evidence>
<dbReference type="PANTHER" id="PTHR43229">
    <property type="entry name" value="NODULATION PROTEIN J"/>
    <property type="match status" value="1"/>
</dbReference>
<feature type="transmembrane region" description="Helical" evidence="5">
    <location>
        <begin position="133"/>
        <end position="156"/>
    </location>
</feature>
<dbReference type="InterPro" id="IPR000412">
    <property type="entry name" value="ABC_2_transport"/>
</dbReference>
<dbReference type="OrthoDB" id="9778589at2"/>
<dbReference type="AlphaFoldDB" id="A0A348AIG4"/>
<sequence length="250" mass="28065">MFAALRILRRHLAVFRRIWWTNVMFNFIEPFLYLTSLGYGLGSFVQQMEGVSYIQYIAPGMVASSAMFAATFECTYGSFIRLHYQKTFQAMLAGPVTVRDIVIGELAYGTFRSIVFGIVILVVITLLTNVQSFWALLIPVFLVVPGVVFSILAMCYTGLTPNIDNFNYYITLFITPSHLFSGIFFPISAMPSWVGTLVWFNPIYHSVEVCRALALGQPDAGLWLHVGILAAAALILLPLPIRLMEKRLIT</sequence>
<evidence type="ECO:0000256" key="4">
    <source>
        <dbReference type="ARBA" id="ARBA00023136"/>
    </source>
</evidence>
<dbReference type="Proteomes" id="UP000276437">
    <property type="component" value="Chromosome"/>
</dbReference>
<keyword evidence="5" id="KW-0813">Transport</keyword>
<reference evidence="7 8" key="1">
    <citation type="journal article" date="2018" name="Int. J. Syst. Evol. Microbiol.">
        <title>Methylomusa anaerophila gen. nov., sp. nov., an anaerobic methanol-utilizing bacterium isolated from a microbial fuel cell.</title>
        <authorList>
            <person name="Amano N."/>
            <person name="Yamamuro A."/>
            <person name="Miyahara M."/>
            <person name="Kouzuma A."/>
            <person name="Abe T."/>
            <person name="Watanabe K."/>
        </authorList>
    </citation>
    <scope>NUCLEOTIDE SEQUENCE [LARGE SCALE GENOMIC DNA]</scope>
    <source>
        <strain evidence="7 8">MMFC1</strain>
    </source>
</reference>
<dbReference type="EMBL" id="AP018449">
    <property type="protein sequence ID" value="BBB90862.1"/>
    <property type="molecule type" value="Genomic_DNA"/>
</dbReference>
<accession>A0A348AIG4</accession>
<dbReference type="PANTHER" id="PTHR43229:SF2">
    <property type="entry name" value="NODULATION PROTEIN J"/>
    <property type="match status" value="1"/>
</dbReference>
<dbReference type="InterPro" id="IPR051784">
    <property type="entry name" value="Nod_factor_ABC_transporter"/>
</dbReference>
<dbReference type="PROSITE" id="PS51012">
    <property type="entry name" value="ABC_TM2"/>
    <property type="match status" value="1"/>
</dbReference>
<evidence type="ECO:0000256" key="3">
    <source>
        <dbReference type="ARBA" id="ARBA00022989"/>
    </source>
</evidence>
<keyword evidence="8" id="KW-1185">Reference proteome</keyword>
<evidence type="ECO:0000313" key="7">
    <source>
        <dbReference type="EMBL" id="BBB90862.1"/>
    </source>
</evidence>
<feature type="domain" description="ABC transmembrane type-2" evidence="6">
    <location>
        <begin position="21"/>
        <end position="247"/>
    </location>
</feature>
<dbReference type="InterPro" id="IPR013525">
    <property type="entry name" value="ABC2_TM"/>
</dbReference>
<keyword evidence="4 5" id="KW-0472">Membrane</keyword>
<keyword evidence="2 5" id="KW-0812">Transmembrane</keyword>
<dbReference type="GO" id="GO:0043190">
    <property type="term" value="C:ATP-binding cassette (ABC) transporter complex"/>
    <property type="evidence" value="ECO:0007669"/>
    <property type="project" value="InterPro"/>
</dbReference>
<dbReference type="PIRSF" id="PIRSF006648">
    <property type="entry name" value="DrrB"/>
    <property type="match status" value="1"/>
</dbReference>
<evidence type="ECO:0000259" key="6">
    <source>
        <dbReference type="PROSITE" id="PS51012"/>
    </source>
</evidence>
<dbReference type="RefSeq" id="WP_126307828.1">
    <property type="nucleotide sequence ID" value="NZ_AP018449.1"/>
</dbReference>
<evidence type="ECO:0000256" key="2">
    <source>
        <dbReference type="ARBA" id="ARBA00022692"/>
    </source>
</evidence>
<feature type="transmembrane region" description="Helical" evidence="5">
    <location>
        <begin position="53"/>
        <end position="80"/>
    </location>
</feature>
<dbReference type="KEGG" id="mana:MAMMFC1_01529"/>
<feature type="transmembrane region" description="Helical" evidence="5">
    <location>
        <begin position="101"/>
        <end position="127"/>
    </location>
</feature>
<dbReference type="PRINTS" id="PR00164">
    <property type="entry name" value="ABC2TRNSPORT"/>
</dbReference>
<comment type="similarity">
    <text evidence="5">Belongs to the ABC-2 integral membrane protein family.</text>
</comment>
<evidence type="ECO:0000256" key="5">
    <source>
        <dbReference type="RuleBase" id="RU361157"/>
    </source>
</evidence>
<dbReference type="GO" id="GO:0140359">
    <property type="term" value="F:ABC-type transporter activity"/>
    <property type="evidence" value="ECO:0007669"/>
    <property type="project" value="InterPro"/>
</dbReference>
<dbReference type="Pfam" id="PF01061">
    <property type="entry name" value="ABC2_membrane"/>
    <property type="match status" value="1"/>
</dbReference>
<feature type="transmembrane region" description="Helical" evidence="5">
    <location>
        <begin position="168"/>
        <end position="189"/>
    </location>
</feature>
<organism evidence="7 8">
    <name type="scientific">Methylomusa anaerophila</name>
    <dbReference type="NCBI Taxonomy" id="1930071"/>
    <lineage>
        <taxon>Bacteria</taxon>
        <taxon>Bacillati</taxon>
        <taxon>Bacillota</taxon>
        <taxon>Negativicutes</taxon>
        <taxon>Selenomonadales</taxon>
        <taxon>Sporomusaceae</taxon>
        <taxon>Methylomusa</taxon>
    </lineage>
</organism>
<dbReference type="InterPro" id="IPR047817">
    <property type="entry name" value="ABC2_TM_bact-type"/>
</dbReference>
<keyword evidence="3 5" id="KW-1133">Transmembrane helix</keyword>
<comment type="subcellular location">
    <subcellularLocation>
        <location evidence="5">Cell membrane</location>
        <topology evidence="5">Multi-pass membrane protein</topology>
    </subcellularLocation>
    <subcellularLocation>
        <location evidence="1">Membrane</location>
        <topology evidence="1">Multi-pass membrane protein</topology>
    </subcellularLocation>
</comment>
<protein>
    <recommendedName>
        <fullName evidence="5">Transport permease protein</fullName>
    </recommendedName>
</protein>
<feature type="transmembrane region" description="Helical" evidence="5">
    <location>
        <begin position="222"/>
        <end position="241"/>
    </location>
</feature>
<proteinExistence type="inferred from homology"/>
<evidence type="ECO:0000256" key="1">
    <source>
        <dbReference type="ARBA" id="ARBA00004141"/>
    </source>
</evidence>
<keyword evidence="5" id="KW-1003">Cell membrane</keyword>
<name>A0A348AIG4_9FIRM</name>